<keyword evidence="2" id="KW-1185">Reference proteome</keyword>
<sequence length="90" mass="9542">MATVGGAEVMFSPIPSMCMPWFSFLKRGESSSVSAAVDATILLGVGRLPVDATILLGVGREDSDDSVVTGGGPKVIGKYRKQPENYDFFI</sequence>
<accession>A0ACB8ZVF0</accession>
<gene>
    <name evidence="1" type="ORF">L2E82_45973</name>
</gene>
<protein>
    <submittedName>
        <fullName evidence="1">Uncharacterized protein</fullName>
    </submittedName>
</protein>
<dbReference type="EMBL" id="CM042016">
    <property type="protein sequence ID" value="KAI3701319.1"/>
    <property type="molecule type" value="Genomic_DNA"/>
</dbReference>
<reference evidence="1 2" key="2">
    <citation type="journal article" date="2022" name="Mol. Ecol. Resour.">
        <title>The genomes of chicory, endive, great burdock and yacon provide insights into Asteraceae paleo-polyploidization history and plant inulin production.</title>
        <authorList>
            <person name="Fan W."/>
            <person name="Wang S."/>
            <person name="Wang H."/>
            <person name="Wang A."/>
            <person name="Jiang F."/>
            <person name="Liu H."/>
            <person name="Zhao H."/>
            <person name="Xu D."/>
            <person name="Zhang Y."/>
        </authorList>
    </citation>
    <scope>NUCLEOTIDE SEQUENCE [LARGE SCALE GENOMIC DNA]</scope>
    <source>
        <strain evidence="2">cv. Punajuju</strain>
        <tissue evidence="1">Leaves</tissue>
    </source>
</reference>
<name>A0ACB8ZVF0_CICIN</name>
<organism evidence="1 2">
    <name type="scientific">Cichorium intybus</name>
    <name type="common">Chicory</name>
    <dbReference type="NCBI Taxonomy" id="13427"/>
    <lineage>
        <taxon>Eukaryota</taxon>
        <taxon>Viridiplantae</taxon>
        <taxon>Streptophyta</taxon>
        <taxon>Embryophyta</taxon>
        <taxon>Tracheophyta</taxon>
        <taxon>Spermatophyta</taxon>
        <taxon>Magnoliopsida</taxon>
        <taxon>eudicotyledons</taxon>
        <taxon>Gunneridae</taxon>
        <taxon>Pentapetalae</taxon>
        <taxon>asterids</taxon>
        <taxon>campanulids</taxon>
        <taxon>Asterales</taxon>
        <taxon>Asteraceae</taxon>
        <taxon>Cichorioideae</taxon>
        <taxon>Cichorieae</taxon>
        <taxon>Cichoriinae</taxon>
        <taxon>Cichorium</taxon>
    </lineage>
</organism>
<evidence type="ECO:0000313" key="1">
    <source>
        <dbReference type="EMBL" id="KAI3701319.1"/>
    </source>
</evidence>
<proteinExistence type="predicted"/>
<reference evidence="2" key="1">
    <citation type="journal article" date="2022" name="Mol. Ecol. Resour.">
        <title>The genomes of chicory, endive, great burdock and yacon provide insights into Asteraceae palaeo-polyploidization history and plant inulin production.</title>
        <authorList>
            <person name="Fan W."/>
            <person name="Wang S."/>
            <person name="Wang H."/>
            <person name="Wang A."/>
            <person name="Jiang F."/>
            <person name="Liu H."/>
            <person name="Zhao H."/>
            <person name="Xu D."/>
            <person name="Zhang Y."/>
        </authorList>
    </citation>
    <scope>NUCLEOTIDE SEQUENCE [LARGE SCALE GENOMIC DNA]</scope>
    <source>
        <strain evidence="2">cv. Punajuju</strain>
    </source>
</reference>
<comment type="caution">
    <text evidence="1">The sequence shown here is derived from an EMBL/GenBank/DDBJ whole genome shotgun (WGS) entry which is preliminary data.</text>
</comment>
<dbReference type="Proteomes" id="UP001055811">
    <property type="component" value="Linkage Group LG08"/>
</dbReference>
<evidence type="ECO:0000313" key="2">
    <source>
        <dbReference type="Proteomes" id="UP001055811"/>
    </source>
</evidence>